<proteinExistence type="predicted"/>
<evidence type="ECO:0000313" key="3">
    <source>
        <dbReference type="EMBL" id="MBD2279724.1"/>
    </source>
</evidence>
<sequence length="645" mass="74930">MFISIEQIRESLKYLKEVNHFWGIKFLKYKQLQLPVGNTIKISLYSEIQAFLENYYKPCKESAFSYRCFRLSPSSKNQDRWVRLHRYVTSVVQIETLIKEHSISALIHQIDEDAWGWKDNYIEILKYCLYDNQLIPVFHLAVWIYREKEWISETTPEDIIEHFKNDFLLNEEEIHQLFDISIPEEINRNQLFQDKVVSWKELKPVIGKPPDILPEEGALTYLEIQGVGAAKKLCFEPAERLSLITGDNGLGKTFLLECAWWALTGQWANLPAYPTQTVSEDEPVITFKISGDSESDTESISYDWQLQRWNEIKNRSTIPGLLIYARVDGSFAVWDTAKQYLSSSSRIRNIDKKPLPFVFTKDELWNGQKDENGNTFINGLLQDWIQWQSRPDKYPFNTLEKVLARLSPPSEGDLGTLKPGEPVRLPYDAREIPTIEHPYGTVPIIHASAGVQRIITMAYLIVWAYEEHKIQSKLIRREPQKRMVILVDELEAHLHPQWQRAILPALLDVRDDLASDLQVQIMVATHSPLVMASVEPRFDQRVDKLFSLELVNSDLLGNEVQIEELPFIRQGVVDSWLMSDVFKLRHARSLEAEKAIEAAKVLQLSDNPNSEDVARVSNDLARYLSEDDRFWPRWVYFAEQHGVDL</sequence>
<gene>
    <name evidence="3" type="ORF">H6F99_15910</name>
</gene>
<evidence type="ECO:0000313" key="4">
    <source>
        <dbReference type="Proteomes" id="UP000606721"/>
    </source>
</evidence>
<keyword evidence="3" id="KW-0547">Nucleotide-binding</keyword>
<dbReference type="InterPro" id="IPR038729">
    <property type="entry name" value="Rad50/SbcC_AAA"/>
</dbReference>
<dbReference type="Proteomes" id="UP000606721">
    <property type="component" value="Unassembled WGS sequence"/>
</dbReference>
<reference evidence="3 4" key="1">
    <citation type="journal article" date="2020" name="ISME J.">
        <title>Comparative genomics reveals insights into cyanobacterial evolution and habitat adaptation.</title>
        <authorList>
            <person name="Chen M.Y."/>
            <person name="Teng W.K."/>
            <person name="Zhao L."/>
            <person name="Hu C.X."/>
            <person name="Zhou Y.K."/>
            <person name="Han B.P."/>
            <person name="Song L.R."/>
            <person name="Shu W.S."/>
        </authorList>
    </citation>
    <scope>NUCLEOTIDE SEQUENCE [LARGE SCALE GENOMIC DNA]</scope>
    <source>
        <strain evidence="3 4">FACHB-1040</strain>
    </source>
</reference>
<name>A0ABR8C1W1_APHFL</name>
<dbReference type="EMBL" id="JACJQT010000042">
    <property type="protein sequence ID" value="MBD2279724.1"/>
    <property type="molecule type" value="Genomic_DNA"/>
</dbReference>
<accession>A0ABR8C1W1</accession>
<dbReference type="InterPro" id="IPR027417">
    <property type="entry name" value="P-loop_NTPase"/>
</dbReference>
<comment type="caution">
    <text evidence="3">The sequence shown here is derived from an EMBL/GenBank/DDBJ whole genome shotgun (WGS) entry which is preliminary data.</text>
</comment>
<feature type="domain" description="Rad50/SbcC-type AAA" evidence="2">
    <location>
        <begin position="222"/>
        <end position="302"/>
    </location>
</feature>
<dbReference type="Gene3D" id="3.40.50.300">
    <property type="entry name" value="P-loop containing nucleotide triphosphate hydrolases"/>
    <property type="match status" value="2"/>
</dbReference>
<dbReference type="InterPro" id="IPR003959">
    <property type="entry name" value="ATPase_AAA_core"/>
</dbReference>
<keyword evidence="4" id="KW-1185">Reference proteome</keyword>
<dbReference type="Pfam" id="PF13304">
    <property type="entry name" value="AAA_21"/>
    <property type="match status" value="1"/>
</dbReference>
<organism evidence="3 4">
    <name type="scientific">Aphanizomenon flos-aquae FACHB-1040</name>
    <dbReference type="NCBI Taxonomy" id="2692887"/>
    <lineage>
        <taxon>Bacteria</taxon>
        <taxon>Bacillati</taxon>
        <taxon>Cyanobacteriota</taxon>
        <taxon>Cyanophyceae</taxon>
        <taxon>Nostocales</taxon>
        <taxon>Aphanizomenonaceae</taxon>
        <taxon>Aphanizomenon</taxon>
    </lineage>
</organism>
<feature type="domain" description="ATPase AAA-type core" evidence="1">
    <location>
        <begin position="441"/>
        <end position="532"/>
    </location>
</feature>
<keyword evidence="3" id="KW-0067">ATP-binding</keyword>
<protein>
    <submittedName>
        <fullName evidence="3">ATP-binding protein</fullName>
    </submittedName>
</protein>
<dbReference type="PANTHER" id="PTHR43581">
    <property type="entry name" value="ATP/GTP PHOSPHATASE"/>
    <property type="match status" value="1"/>
</dbReference>
<evidence type="ECO:0000259" key="2">
    <source>
        <dbReference type="Pfam" id="PF13476"/>
    </source>
</evidence>
<dbReference type="SUPFAM" id="SSF52540">
    <property type="entry name" value="P-loop containing nucleoside triphosphate hydrolases"/>
    <property type="match status" value="1"/>
</dbReference>
<dbReference type="RefSeq" id="WP_190383546.1">
    <property type="nucleotide sequence ID" value="NZ_JACJQT010000042.1"/>
</dbReference>
<dbReference type="PANTHER" id="PTHR43581:SF2">
    <property type="entry name" value="EXCINUCLEASE ATPASE SUBUNIT"/>
    <property type="match status" value="1"/>
</dbReference>
<evidence type="ECO:0000259" key="1">
    <source>
        <dbReference type="Pfam" id="PF13304"/>
    </source>
</evidence>
<dbReference type="GO" id="GO:0005524">
    <property type="term" value="F:ATP binding"/>
    <property type="evidence" value="ECO:0007669"/>
    <property type="project" value="UniProtKB-KW"/>
</dbReference>
<dbReference type="InterPro" id="IPR051396">
    <property type="entry name" value="Bact_Antivir_Def_Nuclease"/>
</dbReference>
<dbReference type="Pfam" id="PF13476">
    <property type="entry name" value="AAA_23"/>
    <property type="match status" value="1"/>
</dbReference>